<evidence type="ECO:0000313" key="2">
    <source>
        <dbReference type="Proteomes" id="UP001497472"/>
    </source>
</evidence>
<comment type="caution">
    <text evidence="1">The sequence shown here is derived from an EMBL/GenBank/DDBJ whole genome shotgun (WGS) entry which is preliminary data.</text>
</comment>
<dbReference type="EMBL" id="CAVLEF010000278">
    <property type="protein sequence ID" value="CAK1554389.1"/>
    <property type="molecule type" value="Genomic_DNA"/>
</dbReference>
<gene>
    <name evidence="1" type="ORF">LNINA_LOCUS13310</name>
</gene>
<keyword evidence="2" id="KW-1185">Reference proteome</keyword>
<evidence type="ECO:0000313" key="1">
    <source>
        <dbReference type="EMBL" id="CAK1554389.1"/>
    </source>
</evidence>
<sequence>MDSVAMHNGAGENQLGQRTTTSHILCQVIRPCAAFEKMRTLGSPLSPQPIVEIVSTRRLDGRKCIHGVGNTKLASIKNQIL</sequence>
<accession>A0AAV1JY26</accession>
<organism evidence="1 2">
    <name type="scientific">Leptosia nina</name>
    <dbReference type="NCBI Taxonomy" id="320188"/>
    <lineage>
        <taxon>Eukaryota</taxon>
        <taxon>Metazoa</taxon>
        <taxon>Ecdysozoa</taxon>
        <taxon>Arthropoda</taxon>
        <taxon>Hexapoda</taxon>
        <taxon>Insecta</taxon>
        <taxon>Pterygota</taxon>
        <taxon>Neoptera</taxon>
        <taxon>Endopterygota</taxon>
        <taxon>Lepidoptera</taxon>
        <taxon>Glossata</taxon>
        <taxon>Ditrysia</taxon>
        <taxon>Papilionoidea</taxon>
        <taxon>Pieridae</taxon>
        <taxon>Pierinae</taxon>
        <taxon>Leptosia</taxon>
    </lineage>
</organism>
<name>A0AAV1JY26_9NEOP</name>
<proteinExistence type="predicted"/>
<reference evidence="1 2" key="1">
    <citation type="submission" date="2023-11" db="EMBL/GenBank/DDBJ databases">
        <authorList>
            <person name="Okamura Y."/>
        </authorList>
    </citation>
    <scope>NUCLEOTIDE SEQUENCE [LARGE SCALE GENOMIC DNA]</scope>
</reference>
<dbReference type="AlphaFoldDB" id="A0AAV1JY26"/>
<dbReference type="Proteomes" id="UP001497472">
    <property type="component" value="Unassembled WGS sequence"/>
</dbReference>
<protein>
    <submittedName>
        <fullName evidence="1">Uncharacterized protein</fullName>
    </submittedName>
</protein>